<evidence type="ECO:0000313" key="3">
    <source>
        <dbReference type="Proteomes" id="UP000735302"/>
    </source>
</evidence>
<reference evidence="2 3" key="1">
    <citation type="journal article" date="2021" name="Elife">
        <title>Chloroplast acquisition without the gene transfer in kleptoplastic sea slugs, Plakobranchus ocellatus.</title>
        <authorList>
            <person name="Maeda T."/>
            <person name="Takahashi S."/>
            <person name="Yoshida T."/>
            <person name="Shimamura S."/>
            <person name="Takaki Y."/>
            <person name="Nagai Y."/>
            <person name="Toyoda A."/>
            <person name="Suzuki Y."/>
            <person name="Arimoto A."/>
            <person name="Ishii H."/>
            <person name="Satoh N."/>
            <person name="Nishiyama T."/>
            <person name="Hasebe M."/>
            <person name="Maruyama T."/>
            <person name="Minagawa J."/>
            <person name="Obokata J."/>
            <person name="Shigenobu S."/>
        </authorList>
    </citation>
    <scope>NUCLEOTIDE SEQUENCE [LARGE SCALE GENOMIC DNA]</scope>
</reference>
<evidence type="ECO:0000313" key="2">
    <source>
        <dbReference type="EMBL" id="GFO32779.1"/>
    </source>
</evidence>
<accession>A0AAV4CJ04</accession>
<proteinExistence type="predicted"/>
<gene>
    <name evidence="2" type="ORF">PoB_005928400</name>
</gene>
<feature type="region of interest" description="Disordered" evidence="1">
    <location>
        <begin position="50"/>
        <end position="82"/>
    </location>
</feature>
<dbReference type="EMBL" id="BLXT01006675">
    <property type="protein sequence ID" value="GFO32779.1"/>
    <property type="molecule type" value="Genomic_DNA"/>
</dbReference>
<evidence type="ECO:0000256" key="1">
    <source>
        <dbReference type="SAM" id="MobiDB-lite"/>
    </source>
</evidence>
<organism evidence="2 3">
    <name type="scientific">Plakobranchus ocellatus</name>
    <dbReference type="NCBI Taxonomy" id="259542"/>
    <lineage>
        <taxon>Eukaryota</taxon>
        <taxon>Metazoa</taxon>
        <taxon>Spiralia</taxon>
        <taxon>Lophotrochozoa</taxon>
        <taxon>Mollusca</taxon>
        <taxon>Gastropoda</taxon>
        <taxon>Heterobranchia</taxon>
        <taxon>Euthyneura</taxon>
        <taxon>Panpulmonata</taxon>
        <taxon>Sacoglossa</taxon>
        <taxon>Placobranchoidea</taxon>
        <taxon>Plakobranchidae</taxon>
        <taxon>Plakobranchus</taxon>
    </lineage>
</organism>
<protein>
    <submittedName>
        <fullName evidence="2">Uncharacterized protein</fullName>
    </submittedName>
</protein>
<sequence>MLGCEARVGLTTSSLPVGVIARLETEEDLLDVTPIRPDYDNDISLSRAVESPDFSRESEENIASLSPSPSGGPVSSAENHRVAQHIKEIKRRCREAAKP</sequence>
<dbReference type="AlphaFoldDB" id="A0AAV4CJ04"/>
<keyword evidence="3" id="KW-1185">Reference proteome</keyword>
<comment type="caution">
    <text evidence="2">The sequence shown here is derived from an EMBL/GenBank/DDBJ whole genome shotgun (WGS) entry which is preliminary data.</text>
</comment>
<dbReference type="Proteomes" id="UP000735302">
    <property type="component" value="Unassembled WGS sequence"/>
</dbReference>
<name>A0AAV4CJ04_9GAST</name>
<feature type="compositionally biased region" description="Low complexity" evidence="1">
    <location>
        <begin position="64"/>
        <end position="76"/>
    </location>
</feature>